<sequence length="270" mass="32330">MDPPRRRRQPRFKITWWMRTKYNVKKWFSKLFSTRFKLRGSVIHLRHIYPHPYLALLHLFTPFPSWNFPLSDPVAPLAIAHNENRTKLYEIRNKHHATLRNVQVWRTRDTPLRCVYRMYEILMMSDYIPLGSETEYFWRQWTKKWSLSSIPDPEDPDPVRCAIVACIVEELVRAFNWRLVLGMRHDGKHIRRKNEGDPYPPYTPVVGPDWTRSVPPIEPDMLKDLPSEVVVESELNWVWKNVDPRKTSQNGISSQMWVGFIQCDFFGERL</sequence>
<evidence type="ECO:0008006" key="3">
    <source>
        <dbReference type="Google" id="ProtNLM"/>
    </source>
</evidence>
<dbReference type="Proteomes" id="UP000783213">
    <property type="component" value="Unassembled WGS sequence"/>
</dbReference>
<name>A0ABQ7IXZ9_9HELO</name>
<evidence type="ECO:0000313" key="2">
    <source>
        <dbReference type="Proteomes" id="UP000783213"/>
    </source>
</evidence>
<proteinExistence type="predicted"/>
<keyword evidence="2" id="KW-1185">Reference proteome</keyword>
<protein>
    <recommendedName>
        <fullName evidence="3">DNA-binding protein</fullName>
    </recommendedName>
</protein>
<dbReference type="GeneID" id="62229181"/>
<evidence type="ECO:0000313" key="1">
    <source>
        <dbReference type="EMBL" id="KAF7936188.1"/>
    </source>
</evidence>
<dbReference type="EMBL" id="RCSX01000004">
    <property type="protein sequence ID" value="KAF7936188.1"/>
    <property type="molecule type" value="Genomic_DNA"/>
</dbReference>
<reference evidence="1 2" key="1">
    <citation type="journal article" date="2020" name="Genome Biol. Evol.">
        <title>Comparative genomics of Sclerotiniaceae.</title>
        <authorList>
            <person name="Valero Jimenez C.A."/>
            <person name="Steentjes M."/>
            <person name="Scholten O.E."/>
            <person name="Van Kan J.A.L."/>
        </authorList>
    </citation>
    <scope>NUCLEOTIDE SEQUENCE [LARGE SCALE GENOMIC DNA]</scope>
    <source>
        <strain evidence="1 2">B1</strain>
    </source>
</reference>
<accession>A0ABQ7IXZ9</accession>
<gene>
    <name evidence="1" type="ORF">EAE98_002407</name>
</gene>
<organism evidence="1 2">
    <name type="scientific">Botrytis deweyae</name>
    <dbReference type="NCBI Taxonomy" id="2478750"/>
    <lineage>
        <taxon>Eukaryota</taxon>
        <taxon>Fungi</taxon>
        <taxon>Dikarya</taxon>
        <taxon>Ascomycota</taxon>
        <taxon>Pezizomycotina</taxon>
        <taxon>Leotiomycetes</taxon>
        <taxon>Helotiales</taxon>
        <taxon>Sclerotiniaceae</taxon>
        <taxon>Botrytis</taxon>
    </lineage>
</organism>
<comment type="caution">
    <text evidence="1">The sequence shown here is derived from an EMBL/GenBank/DDBJ whole genome shotgun (WGS) entry which is preliminary data.</text>
</comment>
<dbReference type="RefSeq" id="XP_038813766.1">
    <property type="nucleotide sequence ID" value="XM_038950027.1"/>
</dbReference>